<dbReference type="SMART" id="SM00409">
    <property type="entry name" value="IG"/>
    <property type="match status" value="1"/>
</dbReference>
<dbReference type="InterPro" id="IPR007110">
    <property type="entry name" value="Ig-like_dom"/>
</dbReference>
<keyword evidence="4" id="KW-0393">Immunoglobulin domain</keyword>
<keyword evidence="8" id="KW-1185">Reference proteome</keyword>
<evidence type="ECO:0000256" key="5">
    <source>
        <dbReference type="ARBA" id="ARBA00043266"/>
    </source>
</evidence>
<protein>
    <recommendedName>
        <fullName evidence="6">Ig-like domain-containing protein</fullName>
    </recommendedName>
</protein>
<keyword evidence="1" id="KW-0732">Signal</keyword>
<keyword evidence="3" id="KW-0675">Receptor</keyword>
<dbReference type="InterPro" id="IPR013106">
    <property type="entry name" value="Ig_V-set"/>
</dbReference>
<dbReference type="SMART" id="SM00406">
    <property type="entry name" value="IGv"/>
    <property type="match status" value="1"/>
</dbReference>
<dbReference type="InterPro" id="IPR051287">
    <property type="entry name" value="TCR_variable_region"/>
</dbReference>
<dbReference type="SUPFAM" id="SSF48726">
    <property type="entry name" value="Immunoglobulin"/>
    <property type="match status" value="1"/>
</dbReference>
<dbReference type="Proteomes" id="UP001501920">
    <property type="component" value="Chromosome 2"/>
</dbReference>
<dbReference type="GeneTree" id="ENSGT01120000272048"/>
<keyword evidence="5" id="KW-0391">Immunity</keyword>
<dbReference type="Pfam" id="PF07686">
    <property type="entry name" value="V-set"/>
    <property type="match status" value="1"/>
</dbReference>
<dbReference type="GO" id="GO:0042101">
    <property type="term" value="C:T cell receptor complex"/>
    <property type="evidence" value="ECO:0007669"/>
    <property type="project" value="UniProtKB-KW"/>
</dbReference>
<dbReference type="InterPro" id="IPR013783">
    <property type="entry name" value="Ig-like_fold"/>
</dbReference>
<dbReference type="PANTHER" id="PTHR19367">
    <property type="entry name" value="T-CELL RECEPTOR ALPHA CHAIN V REGION"/>
    <property type="match status" value="1"/>
</dbReference>
<reference evidence="7" key="2">
    <citation type="submission" date="2025-05" db="UniProtKB">
        <authorList>
            <consortium name="Ensembl"/>
        </authorList>
    </citation>
    <scope>IDENTIFICATION</scope>
</reference>
<evidence type="ECO:0000256" key="4">
    <source>
        <dbReference type="ARBA" id="ARBA00023319"/>
    </source>
</evidence>
<dbReference type="AlphaFoldDB" id="A0AAR2LZQ2"/>
<keyword evidence="5" id="KW-1279">T cell receptor</keyword>
<dbReference type="InterPro" id="IPR003599">
    <property type="entry name" value="Ig_sub"/>
</dbReference>
<organism evidence="7 8">
    <name type="scientific">Pygocentrus nattereri</name>
    <name type="common">Red-bellied piranha</name>
    <dbReference type="NCBI Taxonomy" id="42514"/>
    <lineage>
        <taxon>Eukaryota</taxon>
        <taxon>Metazoa</taxon>
        <taxon>Chordata</taxon>
        <taxon>Craniata</taxon>
        <taxon>Vertebrata</taxon>
        <taxon>Euteleostomi</taxon>
        <taxon>Actinopterygii</taxon>
        <taxon>Neopterygii</taxon>
        <taxon>Teleostei</taxon>
        <taxon>Ostariophysi</taxon>
        <taxon>Characiformes</taxon>
        <taxon>Characoidei</taxon>
        <taxon>Pygocentrus</taxon>
    </lineage>
</organism>
<reference evidence="7 8" key="1">
    <citation type="submission" date="2020-10" db="EMBL/GenBank/DDBJ databases">
        <title>Pygocentrus nattereri (red-bellied piranha) genome, fPygNat1, primary haplotype.</title>
        <authorList>
            <person name="Myers G."/>
            <person name="Meyer A."/>
            <person name="Karagic N."/>
            <person name="Pippel M."/>
            <person name="Winkler S."/>
            <person name="Tracey A."/>
            <person name="Wood J."/>
            <person name="Formenti G."/>
            <person name="Howe K."/>
            <person name="Fedrigo O."/>
            <person name="Jarvis E.D."/>
        </authorList>
    </citation>
    <scope>NUCLEOTIDE SEQUENCE [LARGE SCALE GENOMIC DNA]</scope>
</reference>
<dbReference type="InterPro" id="IPR036179">
    <property type="entry name" value="Ig-like_dom_sf"/>
</dbReference>
<evidence type="ECO:0000256" key="1">
    <source>
        <dbReference type="ARBA" id="ARBA00022729"/>
    </source>
</evidence>
<dbReference type="GO" id="GO:0002250">
    <property type="term" value="P:adaptive immune response"/>
    <property type="evidence" value="ECO:0007669"/>
    <property type="project" value="UniProtKB-KW"/>
</dbReference>
<evidence type="ECO:0000256" key="3">
    <source>
        <dbReference type="ARBA" id="ARBA00023170"/>
    </source>
</evidence>
<proteinExistence type="predicted"/>
<dbReference type="PROSITE" id="PS50835">
    <property type="entry name" value="IG_LIKE"/>
    <property type="match status" value="1"/>
</dbReference>
<accession>A0AAR2LZQ2</accession>
<dbReference type="Ensembl" id="ENSPNAT00000071339.1">
    <property type="protein sequence ID" value="ENSPNAP00000058727.1"/>
    <property type="gene ID" value="ENSPNAG00000031569.1"/>
</dbReference>
<evidence type="ECO:0000256" key="2">
    <source>
        <dbReference type="ARBA" id="ARBA00023130"/>
    </source>
</evidence>
<dbReference type="PANTHER" id="PTHR19367:SF18">
    <property type="entry name" value="T CELL RECEPTOR ALPHA VARIABLE 16"/>
    <property type="match status" value="1"/>
</dbReference>
<dbReference type="Ensembl" id="ENSPNAT00000080524.1">
    <property type="protein sequence ID" value="ENSPNAP00000082043.1"/>
    <property type="gene ID" value="ENSPNAG00000033963.1"/>
</dbReference>
<evidence type="ECO:0000313" key="7">
    <source>
        <dbReference type="Ensembl" id="ENSPNAP00000082043.1"/>
    </source>
</evidence>
<dbReference type="Gene3D" id="2.60.40.10">
    <property type="entry name" value="Immunoglobulins"/>
    <property type="match status" value="1"/>
</dbReference>
<keyword evidence="2" id="KW-1064">Adaptive immunity</keyword>
<evidence type="ECO:0000313" key="8">
    <source>
        <dbReference type="Proteomes" id="UP001501920"/>
    </source>
</evidence>
<feature type="domain" description="Ig-like" evidence="6">
    <location>
        <begin position="3"/>
        <end position="120"/>
    </location>
</feature>
<sequence length="146" mass="16059">TDPLTNVGGSVAPLDNKTQVHAVEDEIVTLSCRYEGRADNLQWFHQYPGSRPEFLLLKYPGAGGVVPADPPFPRLDATLHKDIVNLSISSAAVSDSALYYCALRPTETGNQATLYKNSLQENALGLFFIGSLVRCYCSYLYCVHFI</sequence>
<dbReference type="Ensembl" id="ENSPNAT00000074854.1">
    <property type="protein sequence ID" value="ENSPNAP00000047238.1"/>
    <property type="gene ID" value="ENSPNAG00000034543.1"/>
</dbReference>
<evidence type="ECO:0000259" key="6">
    <source>
        <dbReference type="PROSITE" id="PS50835"/>
    </source>
</evidence>
<name>A0AAR2LZQ2_PYGNA</name>